<gene>
    <name evidence="3" type="ORF">DDQ41_09180</name>
</gene>
<keyword evidence="2" id="KW-0732">Signal</keyword>
<protein>
    <recommendedName>
        <fullName evidence="5">Secreted protein</fullName>
    </recommendedName>
</protein>
<name>A0ABM6V584_9ACTN</name>
<dbReference type="RefSeq" id="WP_109294045.1">
    <property type="nucleotide sequence ID" value="NZ_CP029254.1"/>
</dbReference>
<organism evidence="3 4">
    <name type="scientific">Streptomyces spongiicola</name>
    <dbReference type="NCBI Taxonomy" id="1690221"/>
    <lineage>
        <taxon>Bacteria</taxon>
        <taxon>Bacillati</taxon>
        <taxon>Actinomycetota</taxon>
        <taxon>Actinomycetes</taxon>
        <taxon>Kitasatosporales</taxon>
        <taxon>Streptomycetaceae</taxon>
        <taxon>Streptomyces</taxon>
    </lineage>
</organism>
<feature type="region of interest" description="Disordered" evidence="1">
    <location>
        <begin position="82"/>
        <end position="188"/>
    </location>
</feature>
<dbReference type="EMBL" id="CP029254">
    <property type="protein sequence ID" value="AWK09064.1"/>
    <property type="molecule type" value="Genomic_DNA"/>
</dbReference>
<dbReference type="Proteomes" id="UP000245051">
    <property type="component" value="Chromosome"/>
</dbReference>
<sequence length="188" mass="19726">MRAQRVPAALGALLAALLFTLLGSLAGAPPAAAAIAAVSTAPAPVSEAAPDAATTSRHTARDDMRYRHTARAVHTARVDMRHRHTARAVHTARDDMRHRHDVRHLYGGPLRTTAEEARGARPSPLPPAPGGHPSDATSPQPATHGTVRPASARDTVRTSARAELPDVRGPPGTAGHRSRPISAPSRPF</sequence>
<evidence type="ECO:0000256" key="2">
    <source>
        <dbReference type="SAM" id="SignalP"/>
    </source>
</evidence>
<accession>A0ABM6V584</accession>
<evidence type="ECO:0008006" key="5">
    <source>
        <dbReference type="Google" id="ProtNLM"/>
    </source>
</evidence>
<keyword evidence="4" id="KW-1185">Reference proteome</keyword>
<reference evidence="3 4" key="1">
    <citation type="submission" date="2018-05" db="EMBL/GenBank/DDBJ databases">
        <title>Complete genome sequence of the Type Strain of Streptomyces spongiicola HNM0071, the producer of staurosporine.</title>
        <authorList>
            <person name="Zhou S."/>
            <person name="Huang X."/>
        </authorList>
    </citation>
    <scope>NUCLEOTIDE SEQUENCE [LARGE SCALE GENOMIC DNA]</scope>
    <source>
        <strain evidence="3 4">HNM0071</strain>
    </source>
</reference>
<feature type="chain" id="PRO_5045587824" description="Secreted protein" evidence="2">
    <location>
        <begin position="34"/>
        <end position="188"/>
    </location>
</feature>
<evidence type="ECO:0000256" key="1">
    <source>
        <dbReference type="SAM" id="MobiDB-lite"/>
    </source>
</evidence>
<proteinExistence type="predicted"/>
<feature type="signal peptide" evidence="2">
    <location>
        <begin position="1"/>
        <end position="33"/>
    </location>
</feature>
<evidence type="ECO:0000313" key="3">
    <source>
        <dbReference type="EMBL" id="AWK09064.1"/>
    </source>
</evidence>
<evidence type="ECO:0000313" key="4">
    <source>
        <dbReference type="Proteomes" id="UP000245051"/>
    </source>
</evidence>